<reference evidence="1" key="1">
    <citation type="submission" date="2018-05" db="EMBL/GenBank/DDBJ databases">
        <authorList>
            <person name="Lanie J.A."/>
            <person name="Ng W.-L."/>
            <person name="Kazmierczak K.M."/>
            <person name="Andrzejewski T.M."/>
            <person name="Davidsen T.M."/>
            <person name="Wayne K.J."/>
            <person name="Tettelin H."/>
            <person name="Glass J.I."/>
            <person name="Rusch D."/>
            <person name="Podicherti R."/>
            <person name="Tsui H.-C.T."/>
            <person name="Winkler M.E."/>
        </authorList>
    </citation>
    <scope>NUCLEOTIDE SEQUENCE</scope>
</reference>
<sequence>MEKCYFWPMKIFFSFLVPVLLLGQFDRAFNGFGLDIGSSGSGIFITRQLTHSSEIYSLNGELRFYDIKADDETIVYDYYTGQYQSVGGKSLFMMPLLIGANYYPFTGKIENNFSPFITARAGAVLTVDGKEFGTFSERWKNPDTQISPGGFIGIGIDLKMVGQSSVSTMVGLELLPLNEQADGQNNYSGFLIHLSFNRRPR</sequence>
<evidence type="ECO:0008006" key="2">
    <source>
        <dbReference type="Google" id="ProtNLM"/>
    </source>
</evidence>
<evidence type="ECO:0000313" key="1">
    <source>
        <dbReference type="EMBL" id="SVC96603.1"/>
    </source>
</evidence>
<protein>
    <recommendedName>
        <fullName evidence="2">Outer membrane protein beta-barrel domain-containing protein</fullName>
    </recommendedName>
</protein>
<name>A0A382RFZ0_9ZZZZ</name>
<organism evidence="1">
    <name type="scientific">marine metagenome</name>
    <dbReference type="NCBI Taxonomy" id="408172"/>
    <lineage>
        <taxon>unclassified sequences</taxon>
        <taxon>metagenomes</taxon>
        <taxon>ecological metagenomes</taxon>
    </lineage>
</organism>
<dbReference type="AlphaFoldDB" id="A0A382RFZ0"/>
<gene>
    <name evidence="1" type="ORF">METZ01_LOCUS349457</name>
</gene>
<dbReference type="EMBL" id="UINC01121440">
    <property type="protein sequence ID" value="SVC96603.1"/>
    <property type="molecule type" value="Genomic_DNA"/>
</dbReference>
<accession>A0A382RFZ0</accession>
<proteinExistence type="predicted"/>